<evidence type="ECO:0000313" key="2">
    <source>
        <dbReference type="Proteomes" id="UP000254618"/>
    </source>
</evidence>
<dbReference type="Proteomes" id="UP000254618">
    <property type="component" value="Unassembled WGS sequence"/>
</dbReference>
<dbReference type="InterPro" id="IPR024079">
    <property type="entry name" value="MetalloPept_cat_dom_sf"/>
</dbReference>
<dbReference type="RefSeq" id="WP_115237035.1">
    <property type="nucleotide sequence ID" value="NZ_UGQF01000001.1"/>
</dbReference>
<protein>
    <submittedName>
        <fullName evidence="1">Uncharacterized protein</fullName>
    </submittedName>
</protein>
<reference evidence="1 2" key="1">
    <citation type="submission" date="2018-06" db="EMBL/GenBank/DDBJ databases">
        <authorList>
            <consortium name="Pathogen Informatics"/>
            <person name="Doyle S."/>
        </authorList>
    </citation>
    <scope>NUCLEOTIDE SEQUENCE [LARGE SCALE GENOMIC DNA]</scope>
    <source>
        <strain evidence="1 2">NCTC11012</strain>
    </source>
</reference>
<dbReference type="SUPFAM" id="SSF55486">
    <property type="entry name" value="Metalloproteases ('zincins'), catalytic domain"/>
    <property type="match status" value="1"/>
</dbReference>
<evidence type="ECO:0000313" key="1">
    <source>
        <dbReference type="EMBL" id="STZ03557.1"/>
    </source>
</evidence>
<name>A0A378QRQ2_9GAMM</name>
<gene>
    <name evidence="1" type="ORF">NCTC11012_01811</name>
</gene>
<organism evidence="1 2">
    <name type="scientific">Moraxella equi</name>
    <dbReference type="NCBI Taxonomy" id="60442"/>
    <lineage>
        <taxon>Bacteria</taxon>
        <taxon>Pseudomonadati</taxon>
        <taxon>Pseudomonadota</taxon>
        <taxon>Gammaproteobacteria</taxon>
        <taxon>Moraxellales</taxon>
        <taxon>Moraxellaceae</taxon>
        <taxon>Moraxella</taxon>
    </lineage>
</organism>
<accession>A0A378QRQ2</accession>
<dbReference type="EMBL" id="UGQF01000001">
    <property type="protein sequence ID" value="STZ03557.1"/>
    <property type="molecule type" value="Genomic_DNA"/>
</dbReference>
<dbReference type="Gene3D" id="3.40.390.10">
    <property type="entry name" value="Collagenase (Catalytic Domain)"/>
    <property type="match status" value="1"/>
</dbReference>
<dbReference type="GO" id="GO:0008237">
    <property type="term" value="F:metallopeptidase activity"/>
    <property type="evidence" value="ECO:0007669"/>
    <property type="project" value="InterPro"/>
</dbReference>
<dbReference type="AlphaFoldDB" id="A0A378QRQ2"/>
<sequence length="414" mass="47532">MHLEIEQDPDDSISPLIGDNTVLSFECSPQLEPIADIVLADYLANAEQQVIQLTSADKSLIDKHTYRYSNKSLNVNVLCNQTLSEVGYIKVYAKKNGAKKQVGLLCICPNNITRKAVIQPVLMRSSNLKPEGGHGKLQLYPTHEELSHYIQHHFLHQALVQVEVKPYQEFRLHELYNDPTVTEEARNSIVTLIRSHKQTLDTVEPIERYLAGIDRQVNDDFMGIFTGQLRSVYAKLTGDNTETNQSQTYVFFTDYRINSSQGGEIAGRAERNVPDEQEIIQCREDNQCNHWKNTAVIFENAGDIQGLLHTTIHELGHSFGLAHTYLLIDEEQDYKDGNMEKFENPYYLRRAKTDNIMDYTFVDGKQIGQFIDNPYKGKMFSLFKWQWDKIHNDINLTKSIGVAKWDILNCLSYH</sequence>
<proteinExistence type="predicted"/>